<evidence type="ECO:0000313" key="5">
    <source>
        <dbReference type="EMBL" id="GJM61001.1"/>
    </source>
</evidence>
<sequence length="374" mass="40144">MKILIAPDAFKGSLSAPEVVQIIQDALSDFSNTIQSFAFPLADGGEGFVDCLKKDSSSIMDVKTSDPLGRPITAQYILNEDTAIIEMASASGLPLLREEEFNPCLSSTYGTGVMIRQAIAKGIRKFIIGIGGSATNDAGTGLLQALGFEFFDVQGNILGTGGQILSRIHRVGEQNVLPELNNCHFQIACDVQNPFFGPEGAAFIYAPQKGANAQMVEQLDQGLRNFAHVIARHNGKEIQKIAGAGAGGGISGGLWALLNGKLKPGFDIICEAKNIDRLLPEIDLIITGEGKLDRQSLEGKVLNGLYQRALPYQIPIIAFAGKVEADILSDLKIKKIRAYEISLEGQSLAEAMAPKQAMINLRNAVLEWIGQYGE</sequence>
<protein>
    <submittedName>
        <fullName evidence="5">Glycerate kinase</fullName>
    </submittedName>
</protein>
<dbReference type="NCBIfam" id="TIGR00045">
    <property type="entry name" value="glycerate kinase"/>
    <property type="match status" value="1"/>
</dbReference>
<dbReference type="InterPro" id="IPR004381">
    <property type="entry name" value="Glycerate_kinase"/>
</dbReference>
<comment type="caution">
    <text evidence="5">The sequence shown here is derived from an EMBL/GenBank/DDBJ whole genome shotgun (WGS) entry which is preliminary data.</text>
</comment>
<keyword evidence="2 4" id="KW-0808">Transferase</keyword>
<evidence type="ECO:0000256" key="4">
    <source>
        <dbReference type="PIRNR" id="PIRNR006078"/>
    </source>
</evidence>
<name>A0AAN5AL15_9BACT</name>
<dbReference type="PIRSF" id="PIRSF006078">
    <property type="entry name" value="GlxK"/>
    <property type="match status" value="1"/>
</dbReference>
<dbReference type="Proteomes" id="UP001310022">
    <property type="component" value="Unassembled WGS sequence"/>
</dbReference>
<keyword evidence="3 4" id="KW-0418">Kinase</keyword>
<dbReference type="EMBL" id="BQKE01000001">
    <property type="protein sequence ID" value="GJM61001.1"/>
    <property type="molecule type" value="Genomic_DNA"/>
</dbReference>
<dbReference type="InterPro" id="IPR018197">
    <property type="entry name" value="Glycerate_kinase_RE-like"/>
</dbReference>
<dbReference type="PANTHER" id="PTHR21599">
    <property type="entry name" value="GLYCERATE KINASE"/>
    <property type="match status" value="1"/>
</dbReference>
<dbReference type="SUPFAM" id="SSF110738">
    <property type="entry name" value="Glycerate kinase I"/>
    <property type="match status" value="1"/>
</dbReference>
<dbReference type="InterPro" id="IPR018193">
    <property type="entry name" value="Glyc_kinase_flavodox-like_fold"/>
</dbReference>
<dbReference type="PANTHER" id="PTHR21599:SF0">
    <property type="entry name" value="GLYCERATE KINASE"/>
    <property type="match status" value="1"/>
</dbReference>
<keyword evidence="6" id="KW-1185">Reference proteome</keyword>
<dbReference type="RefSeq" id="WP_338236634.1">
    <property type="nucleotide sequence ID" value="NZ_BQKE01000001.1"/>
</dbReference>
<dbReference type="Pfam" id="PF02595">
    <property type="entry name" value="Gly_kinase"/>
    <property type="match status" value="1"/>
</dbReference>
<dbReference type="GO" id="GO:0031388">
    <property type="term" value="P:organic acid phosphorylation"/>
    <property type="evidence" value="ECO:0007669"/>
    <property type="project" value="UniProtKB-UniRule"/>
</dbReference>
<accession>A0AAN5AL15</accession>
<evidence type="ECO:0000313" key="6">
    <source>
        <dbReference type="Proteomes" id="UP001310022"/>
    </source>
</evidence>
<comment type="similarity">
    <text evidence="1 4">Belongs to the glycerate kinase type-1 family.</text>
</comment>
<dbReference type="Gene3D" id="3.90.1510.10">
    <property type="entry name" value="Glycerate kinase, domain 2"/>
    <property type="match status" value="1"/>
</dbReference>
<proteinExistence type="inferred from homology"/>
<evidence type="ECO:0000256" key="3">
    <source>
        <dbReference type="ARBA" id="ARBA00022777"/>
    </source>
</evidence>
<dbReference type="AlphaFoldDB" id="A0AAN5AL15"/>
<gene>
    <name evidence="5" type="ORF">PEDI_15530</name>
</gene>
<organism evidence="5 6">
    <name type="scientific">Persicobacter diffluens</name>
    <dbReference type="NCBI Taxonomy" id="981"/>
    <lineage>
        <taxon>Bacteria</taxon>
        <taxon>Pseudomonadati</taxon>
        <taxon>Bacteroidota</taxon>
        <taxon>Cytophagia</taxon>
        <taxon>Cytophagales</taxon>
        <taxon>Persicobacteraceae</taxon>
        <taxon>Persicobacter</taxon>
    </lineage>
</organism>
<dbReference type="InterPro" id="IPR036129">
    <property type="entry name" value="Glycerate_kinase_sf"/>
</dbReference>
<evidence type="ECO:0000256" key="1">
    <source>
        <dbReference type="ARBA" id="ARBA00006284"/>
    </source>
</evidence>
<evidence type="ECO:0000256" key="2">
    <source>
        <dbReference type="ARBA" id="ARBA00022679"/>
    </source>
</evidence>
<reference evidence="5 6" key="1">
    <citation type="submission" date="2021-12" db="EMBL/GenBank/DDBJ databases">
        <title>Genome sequencing of bacteria with rrn-lacking chromosome and rrn-plasmid.</title>
        <authorList>
            <person name="Anda M."/>
            <person name="Iwasaki W."/>
        </authorList>
    </citation>
    <scope>NUCLEOTIDE SEQUENCE [LARGE SCALE GENOMIC DNA]</scope>
    <source>
        <strain evidence="5 6">NBRC 15940</strain>
    </source>
</reference>
<dbReference type="GO" id="GO:0008887">
    <property type="term" value="F:glycerate kinase activity"/>
    <property type="evidence" value="ECO:0007669"/>
    <property type="project" value="UniProtKB-UniRule"/>
</dbReference>
<dbReference type="Gene3D" id="3.40.50.10350">
    <property type="entry name" value="Glycerate kinase, domain 1"/>
    <property type="match status" value="1"/>
</dbReference>